<protein>
    <submittedName>
        <fullName evidence="2">Caldesmon</fullName>
    </submittedName>
</protein>
<evidence type="ECO:0000313" key="3">
    <source>
        <dbReference type="Proteomes" id="UP000190896"/>
    </source>
</evidence>
<dbReference type="AlphaFoldDB" id="A0A1T2KSX4"/>
<dbReference type="EMBL" id="MPRJ01000063">
    <property type="protein sequence ID" value="OOZ35958.1"/>
    <property type="molecule type" value="Genomic_DNA"/>
</dbReference>
<gene>
    <name evidence="2" type="ORF">BOW51_09465</name>
</gene>
<proteinExistence type="predicted"/>
<dbReference type="Proteomes" id="UP000190896">
    <property type="component" value="Unassembled WGS sequence"/>
</dbReference>
<dbReference type="InterPro" id="IPR019219">
    <property type="entry name" value="DUF2130"/>
</dbReference>
<name>A0A1T2KSX4_9GAMM</name>
<reference evidence="2 3" key="1">
    <citation type="submission" date="2016-11" db="EMBL/GenBank/DDBJ databases">
        <title>Mixed transmission modes and dynamic genome evolution in an obligate animal-bacterial symbiosis.</title>
        <authorList>
            <person name="Russell S.L."/>
            <person name="Corbett-Detig R.B."/>
            <person name="Cavanaugh C.M."/>
        </authorList>
    </citation>
    <scope>NUCLEOTIDE SEQUENCE [LARGE SCALE GENOMIC DNA]</scope>
    <source>
        <strain evidence="2">Se-Cadez</strain>
    </source>
</reference>
<dbReference type="OrthoDB" id="9765972at2"/>
<feature type="coiled-coil region" evidence="1">
    <location>
        <begin position="32"/>
        <end position="194"/>
    </location>
</feature>
<keyword evidence="1" id="KW-0175">Coiled coil</keyword>
<accession>A0A1T2KSX4</accession>
<sequence>MSQQQNRIECPNCGHEIDVNEILYHQLDEELKKKYNDELAREKLKLSDREAQIKSQQDALADERANLEAKIAEGIKSEKARLEAQIKARAEEELSERIKALQSELADKSEKVKELNKSKSEIERLKREQDELRGKIELETEQKLNARLNEEREKIRKTEENRATLKLSEKDQVINQLKEQLQEAQRKAEQGSMQMQGEVQELAIEDWLSEQFPLDTVEEIKKGAQGADCLQTVNTHSRHNCGTIYYESKRTKNFQPSWIEKFKNDIRDKNANIGVLVTQAMPADMERMGLKDGIWICTFEEFKGLCLVLRESLIQLSHAIITQENKGDKMGMLYDFLTSNEFRLQIEAIVEGFTQMQADLESEKRAMQGIWKKREKQIEKVLLNTNHMYSSIKGIAGSAIQAVPQLEFGEEDVE</sequence>
<dbReference type="RefSeq" id="WP_078487772.1">
    <property type="nucleotide sequence ID" value="NZ_MPRJ01000063.1"/>
</dbReference>
<dbReference type="Pfam" id="PF09903">
    <property type="entry name" value="DUF2130"/>
    <property type="match status" value="1"/>
</dbReference>
<keyword evidence="3" id="KW-1185">Reference proteome</keyword>
<evidence type="ECO:0000313" key="2">
    <source>
        <dbReference type="EMBL" id="OOZ35958.1"/>
    </source>
</evidence>
<evidence type="ECO:0000256" key="1">
    <source>
        <dbReference type="SAM" id="Coils"/>
    </source>
</evidence>
<comment type="caution">
    <text evidence="2">The sequence shown here is derived from an EMBL/GenBank/DDBJ whole genome shotgun (WGS) entry which is preliminary data.</text>
</comment>
<organism evidence="2 3">
    <name type="scientific">Solemya velesiana gill symbiont</name>
    <dbReference type="NCBI Taxonomy" id="1918948"/>
    <lineage>
        <taxon>Bacteria</taxon>
        <taxon>Pseudomonadati</taxon>
        <taxon>Pseudomonadota</taxon>
        <taxon>Gammaproteobacteria</taxon>
        <taxon>sulfur-oxidizing symbionts</taxon>
    </lineage>
</organism>